<evidence type="ECO:0000313" key="14">
    <source>
        <dbReference type="Proteomes" id="UP001069090"/>
    </source>
</evidence>
<protein>
    <recommendedName>
        <fullName evidence="2 9">DNA mismatch repair protein MutS</fullName>
    </recommendedName>
</protein>
<dbReference type="AlphaFoldDB" id="A0A9J6RQJ4"/>
<dbReference type="Pfam" id="PF01624">
    <property type="entry name" value="MutS_I"/>
    <property type="match status" value="1"/>
</dbReference>
<dbReference type="EMBL" id="JAPTGG010000012">
    <property type="protein sequence ID" value="MCZ0866432.1"/>
    <property type="molecule type" value="Genomic_DNA"/>
</dbReference>
<dbReference type="InterPro" id="IPR007695">
    <property type="entry name" value="DNA_mismatch_repair_MutS-lik_N"/>
</dbReference>
<comment type="caution">
    <text evidence="13">The sequence shown here is derived from an EMBL/GenBank/DDBJ whole genome shotgun (WGS) entry which is preliminary data.</text>
</comment>
<dbReference type="FunFam" id="3.40.1170.10:FF:000001">
    <property type="entry name" value="DNA mismatch repair protein MutS"/>
    <property type="match status" value="1"/>
</dbReference>
<sequence length="852" mass="94472">MMQQFLKIKAQHPHEMVFYRMGDFYELFFDDAKKAAEVLDITLTARGKSGGEPIPMAGIPYHSADGYLARLVKAGISVAICEQVGDPATSKGPVERKVMRIVTPGTVSDEALLEDRRDNLLLAINQQGEHFGIASLDIGSGRFQVFEVSGIDAVLGEVQRLDPAEILIPDSLDHSDAFNRKGLRRRPVWEFELETAQRLLTQQFHTKDLTGFGCAELTLAITAAGCLLQYAQETQRTALPHIQNIVHEKREDSVILDAATRRNLEIDINLNGDSEYTLQWIMDRSKTAMGSRLLRRWLNRPLANLAQIRQRQDAIQALLHNYHFESLRDILKPVGDMERILARVALRSARPRDLSRLLQSLSVLPALQQHCRDISASQIQQLAQQAGIYPETTELLDRAIIDNPPVVIRDGGVIAEGYDVELDELRALSSNAGQFLIDLETRERERTGIATLKVGFNRVHGYFIEISKGQSAKAPTEYIRRQTLKNAERYITPELKEFEDKALSAKSRALSREKMLYEELIENLNQQLRQLQDTAAALAELDVLANLAERADQLTLCRPNFVDQPCINIEQGRHLVVEAVMDEPFIPNDVKLDDSRRMLIVTGPNMGGKSTYMRQTAVITLLAHVGSFVPAQAVTLGLTDQIFTRIGSSDDLAGGRSTFMVEMTETANILHNASERSLVLMDEIGRGTSTFDGLSLAWAAAVHLAEQVKAFTLFATHYFELTSLPEDYPQVSNVHLDATEHNDHIVFLHSIQEGPASKSYGLQVAKLAGIPKPVVDAAKHKLQQLESGSAAEASQPIATASKAIPATPASSSPQPDMFAMAEHPAVSKLNNINPDNLSAKQALDLLYELKSL</sequence>
<dbReference type="FunFam" id="1.10.1420.10:FF:000002">
    <property type="entry name" value="DNA mismatch repair protein MutS"/>
    <property type="match status" value="1"/>
</dbReference>
<evidence type="ECO:0000256" key="11">
    <source>
        <dbReference type="SAM" id="Coils"/>
    </source>
</evidence>
<dbReference type="InterPro" id="IPR036678">
    <property type="entry name" value="MutS_con_dom_sf"/>
</dbReference>
<gene>
    <name evidence="9 13" type="primary">mutS</name>
    <name evidence="13" type="ORF">O0V09_14560</name>
</gene>
<name>A0A9J6RQJ4_9GAMM</name>
<organism evidence="13 14">
    <name type="scientific">Dasania phycosphaerae</name>
    <dbReference type="NCBI Taxonomy" id="2950436"/>
    <lineage>
        <taxon>Bacteria</taxon>
        <taxon>Pseudomonadati</taxon>
        <taxon>Pseudomonadota</taxon>
        <taxon>Gammaproteobacteria</taxon>
        <taxon>Cellvibrionales</taxon>
        <taxon>Spongiibacteraceae</taxon>
        <taxon>Dasania</taxon>
    </lineage>
</organism>
<dbReference type="FunFam" id="3.40.50.300:FF:000283">
    <property type="entry name" value="DNA mismatch repair protein MutS"/>
    <property type="match status" value="1"/>
</dbReference>
<keyword evidence="6 9" id="KW-0238">DNA-binding</keyword>
<dbReference type="SMART" id="SM00533">
    <property type="entry name" value="MUTSd"/>
    <property type="match status" value="1"/>
</dbReference>
<evidence type="ECO:0000256" key="10">
    <source>
        <dbReference type="RuleBase" id="RU003756"/>
    </source>
</evidence>
<dbReference type="HAMAP" id="MF_00096">
    <property type="entry name" value="MutS"/>
    <property type="match status" value="1"/>
</dbReference>
<dbReference type="PIRSF" id="PIRSF037677">
    <property type="entry name" value="DNA_mis_repair_Msh6"/>
    <property type="match status" value="1"/>
</dbReference>
<dbReference type="GO" id="GO:0003684">
    <property type="term" value="F:damaged DNA binding"/>
    <property type="evidence" value="ECO:0007669"/>
    <property type="project" value="UniProtKB-UniRule"/>
</dbReference>
<dbReference type="InterPro" id="IPR007860">
    <property type="entry name" value="DNA_mmatch_repair_MutS_con_dom"/>
</dbReference>
<evidence type="ECO:0000256" key="4">
    <source>
        <dbReference type="ARBA" id="ARBA00022763"/>
    </source>
</evidence>
<accession>A0A9J6RQJ4</accession>
<evidence type="ECO:0000256" key="1">
    <source>
        <dbReference type="ARBA" id="ARBA00006271"/>
    </source>
</evidence>
<dbReference type="Gene3D" id="3.40.50.300">
    <property type="entry name" value="P-loop containing nucleotide triphosphate hydrolases"/>
    <property type="match status" value="1"/>
</dbReference>
<keyword evidence="7 9" id="KW-0234">DNA repair</keyword>
<dbReference type="CDD" id="cd03284">
    <property type="entry name" value="ABC_MutS1"/>
    <property type="match status" value="1"/>
</dbReference>
<evidence type="ECO:0000313" key="13">
    <source>
        <dbReference type="EMBL" id="MCZ0866432.1"/>
    </source>
</evidence>
<dbReference type="SUPFAM" id="SSF52540">
    <property type="entry name" value="P-loop containing nucleoside triphosphate hydrolases"/>
    <property type="match status" value="1"/>
</dbReference>
<dbReference type="InterPro" id="IPR027417">
    <property type="entry name" value="P-loop_NTPase"/>
</dbReference>
<keyword evidence="14" id="KW-1185">Reference proteome</keyword>
<dbReference type="PANTHER" id="PTHR11361:SF34">
    <property type="entry name" value="DNA MISMATCH REPAIR PROTEIN MSH1, MITOCHONDRIAL"/>
    <property type="match status" value="1"/>
</dbReference>
<comment type="similarity">
    <text evidence="1 9 10">Belongs to the DNA mismatch repair MutS family.</text>
</comment>
<dbReference type="PANTHER" id="PTHR11361">
    <property type="entry name" value="DNA MISMATCH REPAIR PROTEIN MUTS FAMILY MEMBER"/>
    <property type="match status" value="1"/>
</dbReference>
<dbReference type="PROSITE" id="PS00486">
    <property type="entry name" value="DNA_MISMATCH_REPAIR_2"/>
    <property type="match status" value="1"/>
</dbReference>
<dbReference type="InterPro" id="IPR017261">
    <property type="entry name" value="DNA_mismatch_repair_MutS/MSH"/>
</dbReference>
<dbReference type="Gene3D" id="6.10.140.430">
    <property type="match status" value="1"/>
</dbReference>
<dbReference type="GO" id="GO:0030983">
    <property type="term" value="F:mismatched DNA binding"/>
    <property type="evidence" value="ECO:0007669"/>
    <property type="project" value="InterPro"/>
</dbReference>
<feature type="domain" description="DNA mismatch repair proteins mutS family" evidence="12">
    <location>
        <begin position="677"/>
        <end position="693"/>
    </location>
</feature>
<dbReference type="RefSeq" id="WP_258332594.1">
    <property type="nucleotide sequence ID" value="NZ_JAPTGG010000012.1"/>
</dbReference>
<keyword evidence="11" id="KW-0175">Coiled coil</keyword>
<dbReference type="SMART" id="SM00534">
    <property type="entry name" value="MUTSac"/>
    <property type="match status" value="1"/>
</dbReference>
<dbReference type="SUPFAM" id="SSF55271">
    <property type="entry name" value="DNA repair protein MutS, domain I"/>
    <property type="match status" value="1"/>
</dbReference>
<dbReference type="Proteomes" id="UP001069090">
    <property type="component" value="Unassembled WGS sequence"/>
</dbReference>
<evidence type="ECO:0000256" key="7">
    <source>
        <dbReference type="ARBA" id="ARBA00023204"/>
    </source>
</evidence>
<dbReference type="InterPro" id="IPR000432">
    <property type="entry name" value="DNA_mismatch_repair_MutS_C"/>
</dbReference>
<comment type="function">
    <text evidence="8 9">This protein is involved in the repair of mismatches in DNA. It is possible that it carries out the mismatch recognition step. This protein has a weak ATPase activity.</text>
</comment>
<evidence type="ECO:0000256" key="9">
    <source>
        <dbReference type="HAMAP-Rule" id="MF_00096"/>
    </source>
</evidence>
<dbReference type="Pfam" id="PF00488">
    <property type="entry name" value="MutS_V"/>
    <property type="match status" value="1"/>
</dbReference>
<keyword evidence="5 9" id="KW-0067">ATP-binding</keyword>
<dbReference type="InterPro" id="IPR007696">
    <property type="entry name" value="DNA_mismatch_repair_MutS_core"/>
</dbReference>
<dbReference type="SUPFAM" id="SSF53150">
    <property type="entry name" value="DNA repair protein MutS, domain II"/>
    <property type="match status" value="1"/>
</dbReference>
<dbReference type="Gene3D" id="3.40.1170.10">
    <property type="entry name" value="DNA repair protein MutS, domain I"/>
    <property type="match status" value="1"/>
</dbReference>
<dbReference type="NCBIfam" id="TIGR01070">
    <property type="entry name" value="mutS1"/>
    <property type="match status" value="1"/>
</dbReference>
<evidence type="ECO:0000256" key="2">
    <source>
        <dbReference type="ARBA" id="ARBA00021982"/>
    </source>
</evidence>
<keyword evidence="4 9" id="KW-0227">DNA damage</keyword>
<evidence type="ECO:0000256" key="5">
    <source>
        <dbReference type="ARBA" id="ARBA00022840"/>
    </source>
</evidence>
<dbReference type="NCBIfam" id="NF003810">
    <property type="entry name" value="PRK05399.1"/>
    <property type="match status" value="1"/>
</dbReference>
<dbReference type="InterPro" id="IPR016151">
    <property type="entry name" value="DNA_mismatch_repair_MutS_N"/>
</dbReference>
<feature type="coiled-coil region" evidence="11">
    <location>
        <begin position="507"/>
        <end position="541"/>
    </location>
</feature>
<dbReference type="GO" id="GO:0005829">
    <property type="term" value="C:cytosol"/>
    <property type="evidence" value="ECO:0007669"/>
    <property type="project" value="TreeGrafter"/>
</dbReference>
<evidence type="ECO:0000256" key="3">
    <source>
        <dbReference type="ARBA" id="ARBA00022741"/>
    </source>
</evidence>
<dbReference type="Pfam" id="PF05188">
    <property type="entry name" value="MutS_II"/>
    <property type="match status" value="1"/>
</dbReference>
<dbReference type="Gene3D" id="3.30.420.110">
    <property type="entry name" value="MutS, connector domain"/>
    <property type="match status" value="1"/>
</dbReference>
<dbReference type="GO" id="GO:0006298">
    <property type="term" value="P:mismatch repair"/>
    <property type="evidence" value="ECO:0007669"/>
    <property type="project" value="UniProtKB-UniRule"/>
</dbReference>
<dbReference type="InterPro" id="IPR005748">
    <property type="entry name" value="DNA_mismatch_repair_MutS"/>
</dbReference>
<dbReference type="InterPro" id="IPR045076">
    <property type="entry name" value="MutS"/>
</dbReference>
<feature type="binding site" evidence="9">
    <location>
        <begin position="603"/>
        <end position="610"/>
    </location>
    <ligand>
        <name>ATP</name>
        <dbReference type="ChEBI" id="CHEBI:30616"/>
    </ligand>
</feature>
<keyword evidence="3 9" id="KW-0547">Nucleotide-binding</keyword>
<reference evidence="13 14" key="1">
    <citation type="submission" date="2022-12" db="EMBL/GenBank/DDBJ databases">
        <title>Dasania phycosphaerae sp. nov., isolated from particulate material of the south coast of Korea.</title>
        <authorList>
            <person name="Jiang Y."/>
        </authorList>
    </citation>
    <scope>NUCLEOTIDE SEQUENCE [LARGE SCALE GENOMIC DNA]</scope>
    <source>
        <strain evidence="13 14">GY-19</strain>
    </source>
</reference>
<dbReference type="InterPro" id="IPR036187">
    <property type="entry name" value="DNA_mismatch_repair_MutS_sf"/>
</dbReference>
<evidence type="ECO:0000256" key="8">
    <source>
        <dbReference type="ARBA" id="ARBA00024647"/>
    </source>
</evidence>
<dbReference type="GO" id="GO:0140664">
    <property type="term" value="F:ATP-dependent DNA damage sensor activity"/>
    <property type="evidence" value="ECO:0007669"/>
    <property type="project" value="InterPro"/>
</dbReference>
<evidence type="ECO:0000259" key="12">
    <source>
        <dbReference type="PROSITE" id="PS00486"/>
    </source>
</evidence>
<dbReference type="Pfam" id="PF05192">
    <property type="entry name" value="MutS_III"/>
    <property type="match status" value="1"/>
</dbReference>
<dbReference type="GO" id="GO:0005524">
    <property type="term" value="F:ATP binding"/>
    <property type="evidence" value="ECO:0007669"/>
    <property type="project" value="UniProtKB-UniRule"/>
</dbReference>
<proteinExistence type="inferred from homology"/>
<dbReference type="SUPFAM" id="SSF48334">
    <property type="entry name" value="DNA repair protein MutS, domain III"/>
    <property type="match status" value="1"/>
</dbReference>
<dbReference type="Pfam" id="PF05190">
    <property type="entry name" value="MutS_IV"/>
    <property type="match status" value="1"/>
</dbReference>
<dbReference type="Gene3D" id="1.10.1420.10">
    <property type="match status" value="2"/>
</dbReference>
<evidence type="ECO:0000256" key="6">
    <source>
        <dbReference type="ARBA" id="ARBA00023125"/>
    </source>
</evidence>
<dbReference type="InterPro" id="IPR007861">
    <property type="entry name" value="DNA_mismatch_repair_MutS_clamp"/>
</dbReference>